<dbReference type="STRING" id="1081102.A0A167PG19"/>
<feature type="compositionally biased region" description="Low complexity" evidence="1">
    <location>
        <begin position="338"/>
        <end position="351"/>
    </location>
</feature>
<dbReference type="AlphaFoldDB" id="A0A167PG19"/>
<dbReference type="Pfam" id="PF13915">
    <property type="entry name" value="DUF4210"/>
    <property type="match status" value="1"/>
</dbReference>
<name>A0A167PG19_9HYPO</name>
<accession>A0A167PG19</accession>
<sequence length="1065" mass="113275">MPMFEDGLDLALDSERPNQVQAFRSPHKQPPPPPPPSQTPSQQHQAPLPSASQQAATTPSKPISIAAHATSASSCLSLSRRLSEESIRTEFCEGPLPDSPPVLPQPSSATRASRPSSPPPTAQSTLTGQTTRPATPPRRDVSAPVTDRAELIERLKRGESPTWIPNRHLESLFHTQQSPPSPTPNSRPPSAGTTAATTSLLPAADIAPEKVSLDGDDHKEEAAARFEDGLTIERPRSALHSGDFTHNSTETNGNGNSNGNGNGNGRSFGEAAPSSGASTTGTWGVGTTKNVAGRTLHTGDDATWTATSPPRHYTPFSSGGRSVPVPQSSLAELGVFRSSAVPSPSSSLSSSFVYKPPTSPLVQSQSNYDDKDDDDDDADDADAADLTYPMNNIDIALGGGGGSLTYSGDRQRTNPRRHTLAFASHPHLHHFPSSPHPASFSAHPHPRQTLESKRRSVHFPYQAHQPRRSLSSTPNEHLFPPFSSSSSPPPPPLPPPFSSLPFSAVSTPQTPAFARSRRPSFGSDTSPLQHASMVGSYEESILRGRMSTTPSKPLDFLAQIGVLGLGAKCKSSLRCPPHVTLPFSAVFYSYATTSYGRSKADDGPSPYVGMVDLENGLPNSDADHRSKRKAMMPNRRTASCTRAVQDRGETGTDVHAPAGEGEDVVMDDVDVDNGDHADVVSANAQQHATTETATDASARSQKRRPHGPRAPPGGSYRIPPQGQLQIIIKNQNKTAVKLFLIPYDLTGMEPGTKTFIRQRSYSAGPIIDSVPALNEKASAERPILRYLIHLHICCPSRGRFYLYKSIRVVFANRVPDGKEKLRNELTFPEPRYSPYRPIRVMHHHAPPGTVGSGGPGAILAAEKAYRRRSSGFSFAAHGASSALERFGYQQRATSLAAVPGVSYAPSASLVAWQPNGGGHGGAADFNFADNRNAPVTPLPSGFGGSPTSSSTSRPTTQTSSVYAGASGTRTAGDGGLTGHGEDGETEERSHRARARDNTVPIIAAPTPPLYKKLSKGEIGYGGNAFAPMVNGSPAAAEGLLSQRLRSLEVRRDVPVEDTARAVSDE</sequence>
<dbReference type="EMBL" id="AZHD01000016">
    <property type="protein sequence ID" value="OAA56619.1"/>
    <property type="molecule type" value="Genomic_DNA"/>
</dbReference>
<feature type="region of interest" description="Disordered" evidence="1">
    <location>
        <begin position="426"/>
        <end position="529"/>
    </location>
</feature>
<dbReference type="InterPro" id="IPR025261">
    <property type="entry name" value="Atos-like_cons_dom"/>
</dbReference>
<evidence type="ECO:0000313" key="3">
    <source>
        <dbReference type="EMBL" id="OAA56619.1"/>
    </source>
</evidence>
<gene>
    <name evidence="3" type="ORF">SPI_07626</name>
</gene>
<feature type="compositionally biased region" description="Low complexity" evidence="1">
    <location>
        <begin position="105"/>
        <end position="115"/>
    </location>
</feature>
<feature type="compositionally biased region" description="Low complexity" evidence="1">
    <location>
        <begin position="39"/>
        <end position="56"/>
    </location>
</feature>
<evidence type="ECO:0000259" key="2">
    <source>
        <dbReference type="SMART" id="SM01177"/>
    </source>
</evidence>
<feature type="compositionally biased region" description="Basic and acidic residues" evidence="1">
    <location>
        <begin position="137"/>
        <end position="159"/>
    </location>
</feature>
<feature type="domain" description="Atos-like conserved" evidence="2">
    <location>
        <begin position="533"/>
        <end position="608"/>
    </location>
</feature>
<proteinExistence type="predicted"/>
<dbReference type="InterPro" id="IPR033473">
    <property type="entry name" value="Atos-like_C"/>
</dbReference>
<feature type="compositionally biased region" description="Low complexity" evidence="1">
    <location>
        <begin position="63"/>
        <end position="80"/>
    </location>
</feature>
<feature type="compositionally biased region" description="Gly residues" evidence="1">
    <location>
        <begin position="256"/>
        <end position="266"/>
    </location>
</feature>
<dbReference type="PANTHER" id="PTHR13199">
    <property type="entry name" value="GH03947P"/>
    <property type="match status" value="1"/>
</dbReference>
<feature type="region of interest" description="Disordered" evidence="1">
    <location>
        <begin position="1"/>
        <end position="326"/>
    </location>
</feature>
<feature type="compositionally biased region" description="Acidic residues" evidence="1">
    <location>
        <begin position="370"/>
        <end position="383"/>
    </location>
</feature>
<feature type="compositionally biased region" description="Low complexity" evidence="1">
    <location>
        <begin position="426"/>
        <end position="443"/>
    </location>
</feature>
<feature type="region of interest" description="Disordered" evidence="1">
    <location>
        <begin position="922"/>
        <end position="998"/>
    </location>
</feature>
<organism evidence="3 4">
    <name type="scientific">Niveomyces insectorum RCEF 264</name>
    <dbReference type="NCBI Taxonomy" id="1081102"/>
    <lineage>
        <taxon>Eukaryota</taxon>
        <taxon>Fungi</taxon>
        <taxon>Dikarya</taxon>
        <taxon>Ascomycota</taxon>
        <taxon>Pezizomycotina</taxon>
        <taxon>Sordariomycetes</taxon>
        <taxon>Hypocreomycetidae</taxon>
        <taxon>Hypocreales</taxon>
        <taxon>Cordycipitaceae</taxon>
        <taxon>Niveomyces</taxon>
    </lineage>
</organism>
<feature type="compositionally biased region" description="Polar residues" evidence="1">
    <location>
        <begin position="682"/>
        <end position="699"/>
    </location>
</feature>
<feature type="compositionally biased region" description="Pro residues" evidence="1">
    <location>
        <begin position="28"/>
        <end position="38"/>
    </location>
</feature>
<comment type="caution">
    <text evidence="3">The sequence shown here is derived from an EMBL/GenBank/DDBJ whole genome shotgun (WGS) entry which is preliminary data.</text>
</comment>
<feature type="compositionally biased region" description="Basic and acidic residues" evidence="1">
    <location>
        <begin position="979"/>
        <end position="989"/>
    </location>
</feature>
<keyword evidence="4" id="KW-1185">Reference proteome</keyword>
<feature type="region of interest" description="Disordered" evidence="1">
    <location>
        <begin position="682"/>
        <end position="718"/>
    </location>
</feature>
<dbReference type="InterPro" id="IPR051506">
    <property type="entry name" value="ATOS_Transcription_Regulators"/>
</dbReference>
<dbReference type="Pfam" id="PF13889">
    <property type="entry name" value="Chromosome_seg"/>
    <property type="match status" value="1"/>
</dbReference>
<feature type="compositionally biased region" description="Low complexity" evidence="1">
    <location>
        <begin position="922"/>
        <end position="933"/>
    </location>
</feature>
<dbReference type="Proteomes" id="UP000076874">
    <property type="component" value="Unassembled WGS sequence"/>
</dbReference>
<dbReference type="SMART" id="SM01177">
    <property type="entry name" value="DUF4210"/>
    <property type="match status" value="1"/>
</dbReference>
<evidence type="ECO:0000313" key="4">
    <source>
        <dbReference type="Proteomes" id="UP000076874"/>
    </source>
</evidence>
<dbReference type="OrthoDB" id="8625101at2759"/>
<feature type="compositionally biased region" description="Pro residues" evidence="1">
    <location>
        <begin position="487"/>
        <end position="498"/>
    </location>
</feature>
<evidence type="ECO:0000256" key="1">
    <source>
        <dbReference type="SAM" id="MobiDB-lite"/>
    </source>
</evidence>
<feature type="compositionally biased region" description="Basic and acidic residues" evidence="1">
    <location>
        <begin position="81"/>
        <end position="91"/>
    </location>
</feature>
<feature type="region of interest" description="Disordered" evidence="1">
    <location>
        <begin position="338"/>
        <end position="412"/>
    </location>
</feature>
<feature type="compositionally biased region" description="Basic and acidic residues" evidence="1">
    <location>
        <begin position="207"/>
        <end position="236"/>
    </location>
</feature>
<feature type="compositionally biased region" description="Low complexity" evidence="1">
    <location>
        <begin position="188"/>
        <end position="204"/>
    </location>
</feature>
<feature type="compositionally biased region" description="Polar residues" evidence="1">
    <location>
        <begin position="315"/>
        <end position="326"/>
    </location>
</feature>
<dbReference type="PANTHER" id="PTHR13199:SF11">
    <property type="entry name" value="PROTEIN ATOSSA"/>
    <property type="match status" value="1"/>
</dbReference>
<reference evidence="3 4" key="1">
    <citation type="journal article" date="2016" name="Genome Biol. Evol.">
        <title>Divergent and convergent evolution of fungal pathogenicity.</title>
        <authorList>
            <person name="Shang Y."/>
            <person name="Xiao G."/>
            <person name="Zheng P."/>
            <person name="Cen K."/>
            <person name="Zhan S."/>
            <person name="Wang C."/>
        </authorList>
    </citation>
    <scope>NUCLEOTIDE SEQUENCE [LARGE SCALE GENOMIC DNA]</scope>
    <source>
        <strain evidence="3 4">RCEF 264</strain>
    </source>
</reference>
<protein>
    <recommendedName>
        <fullName evidence="2">Atos-like conserved domain-containing protein</fullName>
    </recommendedName>
</protein>
<feature type="region of interest" description="Disordered" evidence="1">
    <location>
        <begin position="616"/>
        <end position="663"/>
    </location>
</feature>
<feature type="compositionally biased region" description="Low complexity" evidence="1">
    <location>
        <begin position="945"/>
        <end position="960"/>
    </location>
</feature>
<feature type="compositionally biased region" description="Polar residues" evidence="1">
    <location>
        <begin position="275"/>
        <end position="290"/>
    </location>
</feature>